<evidence type="ECO:0000256" key="4">
    <source>
        <dbReference type="ARBA" id="ARBA00022884"/>
    </source>
</evidence>
<gene>
    <name evidence="5 6" type="primary">csrA</name>
    <name evidence="6" type="ORF">CR203_07585</name>
</gene>
<dbReference type="GO" id="GO:0048027">
    <property type="term" value="F:mRNA 5'-UTR binding"/>
    <property type="evidence" value="ECO:0007669"/>
    <property type="project" value="UniProtKB-UniRule"/>
</dbReference>
<keyword evidence="7" id="KW-1185">Reference proteome</keyword>
<dbReference type="GO" id="GO:0044781">
    <property type="term" value="P:bacterial-type flagellum organization"/>
    <property type="evidence" value="ECO:0007669"/>
    <property type="project" value="UniProtKB-KW"/>
</dbReference>
<comment type="caution">
    <text evidence="6">The sequence shown here is derived from an EMBL/GenBank/DDBJ whole genome shotgun (WGS) entry which is preliminary data.</text>
</comment>
<evidence type="ECO:0000256" key="2">
    <source>
        <dbReference type="ARBA" id="ARBA00022491"/>
    </source>
</evidence>
<evidence type="ECO:0000256" key="5">
    <source>
        <dbReference type="HAMAP-Rule" id="MF_00167"/>
    </source>
</evidence>
<dbReference type="NCBIfam" id="NF002469">
    <property type="entry name" value="PRK01712.1"/>
    <property type="match status" value="1"/>
</dbReference>
<dbReference type="RefSeq" id="WP_110938673.1">
    <property type="nucleotide sequence ID" value="NZ_KZ614147.1"/>
</dbReference>
<dbReference type="OrthoDB" id="9809061at2"/>
<dbReference type="AlphaFoldDB" id="A0A3A9KFE0"/>
<organism evidence="6 7">
    <name type="scientific">Salipaludibacillus neizhouensis</name>
    <dbReference type="NCBI Taxonomy" id="885475"/>
    <lineage>
        <taxon>Bacteria</taxon>
        <taxon>Bacillati</taxon>
        <taxon>Bacillota</taxon>
        <taxon>Bacilli</taxon>
        <taxon>Bacillales</taxon>
        <taxon>Bacillaceae</taxon>
    </lineage>
</organism>
<dbReference type="EMBL" id="PDOE01000002">
    <property type="protein sequence ID" value="RKL68333.1"/>
    <property type="molecule type" value="Genomic_DNA"/>
</dbReference>
<keyword evidence="5" id="KW-1005">Bacterial flagellum biogenesis</keyword>
<accession>A0A3A9KFE0</accession>
<protein>
    <recommendedName>
        <fullName evidence="5">Translational regulator CsrA</fullName>
    </recommendedName>
</protein>
<evidence type="ECO:0000256" key="3">
    <source>
        <dbReference type="ARBA" id="ARBA00022845"/>
    </source>
</evidence>
<name>A0A3A9KFE0_9BACI</name>
<keyword evidence="1 5" id="KW-0963">Cytoplasm</keyword>
<dbReference type="GO" id="GO:0006109">
    <property type="term" value="P:regulation of carbohydrate metabolic process"/>
    <property type="evidence" value="ECO:0007669"/>
    <property type="project" value="InterPro"/>
</dbReference>
<proteinExistence type="inferred from homology"/>
<dbReference type="GO" id="GO:0045947">
    <property type="term" value="P:negative regulation of translational initiation"/>
    <property type="evidence" value="ECO:0007669"/>
    <property type="project" value="UniProtKB-UniRule"/>
</dbReference>
<comment type="similarity">
    <text evidence="5">Belongs to the CsrA/RsmA family.</text>
</comment>
<dbReference type="GO" id="GO:0006402">
    <property type="term" value="P:mRNA catabolic process"/>
    <property type="evidence" value="ECO:0007669"/>
    <property type="project" value="InterPro"/>
</dbReference>
<evidence type="ECO:0000313" key="6">
    <source>
        <dbReference type="EMBL" id="RKL68333.1"/>
    </source>
</evidence>
<sequence length="76" mass="8386">MLVLTRKLNESIKIGDDVEVTVIGIEGDQVKLGINAPRNIDIHRKEIYLAIQEENTAAAAGSLDVLKQLQTFTKPK</sequence>
<dbReference type="PANTHER" id="PTHR34984">
    <property type="entry name" value="CARBON STORAGE REGULATOR"/>
    <property type="match status" value="1"/>
</dbReference>
<keyword evidence="4 5" id="KW-0694">RNA-binding</keyword>
<dbReference type="InterPro" id="IPR036107">
    <property type="entry name" value="CsrA_sf"/>
</dbReference>
<evidence type="ECO:0000256" key="1">
    <source>
        <dbReference type="ARBA" id="ARBA00022490"/>
    </source>
</evidence>
<dbReference type="Pfam" id="PF02599">
    <property type="entry name" value="CsrA"/>
    <property type="match status" value="1"/>
</dbReference>
<dbReference type="FunFam" id="2.60.40.4380:FF:000002">
    <property type="entry name" value="Translational regulator CsrA"/>
    <property type="match status" value="1"/>
</dbReference>
<dbReference type="Gene3D" id="2.60.40.4380">
    <property type="entry name" value="Translational regulator CsrA"/>
    <property type="match status" value="1"/>
</dbReference>
<keyword evidence="2 5" id="KW-0678">Repressor</keyword>
<dbReference type="NCBIfam" id="TIGR00202">
    <property type="entry name" value="csrA"/>
    <property type="match status" value="1"/>
</dbReference>
<dbReference type="HAMAP" id="MF_00167">
    <property type="entry name" value="CsrA"/>
    <property type="match status" value="1"/>
</dbReference>
<keyword evidence="3 5" id="KW-0810">Translation regulation</keyword>
<comment type="subunit">
    <text evidence="5">Homodimer; the beta-strands of each monomer intercalate to form a hydrophobic core, while the alpha-helices form wings that extend away from the core.</text>
</comment>
<reference evidence="6 7" key="1">
    <citation type="submission" date="2017-10" db="EMBL/GenBank/DDBJ databases">
        <title>Bacillus sp. nov., a halophilic bacterium isolated from a Keqin Lake.</title>
        <authorList>
            <person name="Wang H."/>
        </authorList>
    </citation>
    <scope>NUCLEOTIDE SEQUENCE [LARGE SCALE GENOMIC DNA]</scope>
    <source>
        <strain evidence="6 7">KCTC 13187</strain>
    </source>
</reference>
<dbReference type="SUPFAM" id="SSF117130">
    <property type="entry name" value="CsrA-like"/>
    <property type="match status" value="1"/>
</dbReference>
<dbReference type="PANTHER" id="PTHR34984:SF1">
    <property type="entry name" value="CARBON STORAGE REGULATOR"/>
    <property type="match status" value="1"/>
</dbReference>
<comment type="subcellular location">
    <subcellularLocation>
        <location evidence="5">Cytoplasm</location>
    </subcellularLocation>
</comment>
<dbReference type="Proteomes" id="UP000281498">
    <property type="component" value="Unassembled WGS sequence"/>
</dbReference>
<dbReference type="InterPro" id="IPR003751">
    <property type="entry name" value="CsrA"/>
</dbReference>
<dbReference type="GO" id="GO:1902208">
    <property type="term" value="P:regulation of bacterial-type flagellum assembly"/>
    <property type="evidence" value="ECO:0007669"/>
    <property type="project" value="UniProtKB-UniRule"/>
</dbReference>
<dbReference type="GO" id="GO:0005829">
    <property type="term" value="C:cytosol"/>
    <property type="evidence" value="ECO:0007669"/>
    <property type="project" value="TreeGrafter"/>
</dbReference>
<evidence type="ECO:0000313" key="7">
    <source>
        <dbReference type="Proteomes" id="UP000281498"/>
    </source>
</evidence>
<comment type="function">
    <text evidence="5">A translational regulator that binds mRNA to regulate translation initiation and/or mRNA stability. Usually binds in the 5'-UTR at or near the Shine-Dalgarno sequence preventing ribosome-binding, thus repressing translation. Its main target seems to be the major flagellin gene, while its function is anatagonized by FliW.</text>
</comment>